<feature type="compositionally biased region" description="Polar residues" evidence="1">
    <location>
        <begin position="181"/>
        <end position="198"/>
    </location>
</feature>
<reference evidence="2 3" key="1">
    <citation type="submission" date="2024-03" db="EMBL/GenBank/DDBJ databases">
        <title>Adaptation during the transition from Ophiocordyceps entomopathogen to insect associate is accompanied by gene loss and intensified selection.</title>
        <authorList>
            <person name="Ward C.M."/>
            <person name="Onetto C.A."/>
            <person name="Borneman A.R."/>
        </authorList>
    </citation>
    <scope>NUCLEOTIDE SEQUENCE [LARGE SCALE GENOMIC DNA]</scope>
    <source>
        <strain evidence="2">AWRI1</strain>
        <tissue evidence="2">Single Adult Female</tissue>
    </source>
</reference>
<feature type="region of interest" description="Disordered" evidence="1">
    <location>
        <begin position="1"/>
        <end position="31"/>
    </location>
</feature>
<evidence type="ECO:0000256" key="1">
    <source>
        <dbReference type="SAM" id="MobiDB-lite"/>
    </source>
</evidence>
<proteinExistence type="predicted"/>
<name>A0AAN9T8M3_9HEMI</name>
<evidence type="ECO:0000313" key="3">
    <source>
        <dbReference type="Proteomes" id="UP001367676"/>
    </source>
</evidence>
<feature type="region of interest" description="Disordered" evidence="1">
    <location>
        <begin position="124"/>
        <end position="201"/>
    </location>
</feature>
<dbReference type="EMBL" id="JBBCAQ010000037">
    <property type="protein sequence ID" value="KAK7573903.1"/>
    <property type="molecule type" value="Genomic_DNA"/>
</dbReference>
<sequence>MTSGVEANIENSGDSARSPASAGDEFDLKGGGGATYGAKYAPPKGYDPAGTGAGAVVAGGSGAQAAAMPATSNGGGGGGTYENNNDVKFSKGVMLGGSPAELYYKQLLAANVAVLGKAAKMGFNTNLYPGREEKRPGTPDDETGSASSNDESGPMENDGLNQKPAFLWSSEQGHNGHNAASGLSSGANKCNPGQTVSGSAAAGTGPGFAHWMSVMAEHMNNAASTPHHHDPVHYMWNGVDNVSSLAATLYCMLAALLGVECDRSFW</sequence>
<dbReference type="AlphaFoldDB" id="A0AAN9T8M3"/>
<protein>
    <submittedName>
        <fullName evidence="2">Uncharacterized protein</fullName>
    </submittedName>
</protein>
<organism evidence="2 3">
    <name type="scientific">Parthenolecanium corni</name>
    <dbReference type="NCBI Taxonomy" id="536013"/>
    <lineage>
        <taxon>Eukaryota</taxon>
        <taxon>Metazoa</taxon>
        <taxon>Ecdysozoa</taxon>
        <taxon>Arthropoda</taxon>
        <taxon>Hexapoda</taxon>
        <taxon>Insecta</taxon>
        <taxon>Pterygota</taxon>
        <taxon>Neoptera</taxon>
        <taxon>Paraneoptera</taxon>
        <taxon>Hemiptera</taxon>
        <taxon>Sternorrhyncha</taxon>
        <taxon>Coccoidea</taxon>
        <taxon>Coccidae</taxon>
        <taxon>Parthenolecanium</taxon>
    </lineage>
</organism>
<dbReference type="Proteomes" id="UP001367676">
    <property type="component" value="Unassembled WGS sequence"/>
</dbReference>
<feature type="compositionally biased region" description="Polar residues" evidence="1">
    <location>
        <begin position="1"/>
        <end position="15"/>
    </location>
</feature>
<comment type="caution">
    <text evidence="2">The sequence shown here is derived from an EMBL/GenBank/DDBJ whole genome shotgun (WGS) entry which is preliminary data.</text>
</comment>
<keyword evidence="3" id="KW-1185">Reference proteome</keyword>
<gene>
    <name evidence="2" type="ORF">V9T40_011094</name>
</gene>
<evidence type="ECO:0000313" key="2">
    <source>
        <dbReference type="EMBL" id="KAK7573903.1"/>
    </source>
</evidence>
<accession>A0AAN9T8M3</accession>